<dbReference type="AlphaFoldDB" id="A0A7S7NX71"/>
<dbReference type="KEGG" id="pfer:IRI77_16365"/>
<keyword evidence="1" id="KW-1133">Transmembrane helix</keyword>
<name>A0A7S7NX71_PALFE</name>
<keyword evidence="1" id="KW-0812">Transmembrane</keyword>
<feature type="transmembrane region" description="Helical" evidence="1">
    <location>
        <begin position="88"/>
        <end position="110"/>
    </location>
</feature>
<keyword evidence="1" id="KW-0472">Membrane</keyword>
<dbReference type="Proteomes" id="UP000593892">
    <property type="component" value="Chromosome"/>
</dbReference>
<dbReference type="EMBL" id="CP063849">
    <property type="protein sequence ID" value="QOY91458.1"/>
    <property type="molecule type" value="Genomic_DNA"/>
</dbReference>
<evidence type="ECO:0000313" key="3">
    <source>
        <dbReference type="Proteomes" id="UP000593892"/>
    </source>
</evidence>
<evidence type="ECO:0000256" key="1">
    <source>
        <dbReference type="SAM" id="Phobius"/>
    </source>
</evidence>
<gene>
    <name evidence="2" type="ORF">IRI77_16365</name>
</gene>
<accession>A0A7S7NX71</accession>
<feature type="transmembrane region" description="Helical" evidence="1">
    <location>
        <begin position="62"/>
        <end position="82"/>
    </location>
</feature>
<feature type="transmembrane region" description="Helical" evidence="1">
    <location>
        <begin position="39"/>
        <end position="55"/>
    </location>
</feature>
<reference evidence="2 3" key="1">
    <citation type="submission" date="2020-10" db="EMBL/GenBank/DDBJ databases">
        <title>Complete genome sequence of Paludibaculum fermentans P105T, a facultatively anaerobic acidobacterium capable of dissimilatory Fe(III) reduction.</title>
        <authorList>
            <person name="Dedysh S.N."/>
            <person name="Beletsky A.V."/>
            <person name="Kulichevskaya I.S."/>
            <person name="Mardanov A.V."/>
            <person name="Ravin N.V."/>
        </authorList>
    </citation>
    <scope>NUCLEOTIDE SEQUENCE [LARGE SCALE GENOMIC DNA]</scope>
    <source>
        <strain evidence="2 3">P105</strain>
    </source>
</reference>
<organism evidence="2 3">
    <name type="scientific">Paludibaculum fermentans</name>
    <dbReference type="NCBI Taxonomy" id="1473598"/>
    <lineage>
        <taxon>Bacteria</taxon>
        <taxon>Pseudomonadati</taxon>
        <taxon>Acidobacteriota</taxon>
        <taxon>Terriglobia</taxon>
        <taxon>Bryobacterales</taxon>
        <taxon>Bryobacteraceae</taxon>
        <taxon>Paludibaculum</taxon>
    </lineage>
</organism>
<sequence>MTLFRWLGAGHVILAAFCFAVFRLSQQGAGIRAAELRPFRVLGAFLLILGIGLLLKQRWAGGVFCVYGFVFSVWLIGGSLMAVPFPWVLVNLLYGGVVFWASAAVVRALLRSLRARAGVGLH</sequence>
<protein>
    <submittedName>
        <fullName evidence="2">Uncharacterized protein</fullName>
    </submittedName>
</protein>
<keyword evidence="3" id="KW-1185">Reference proteome</keyword>
<dbReference type="RefSeq" id="WP_194453112.1">
    <property type="nucleotide sequence ID" value="NZ_CP063849.1"/>
</dbReference>
<proteinExistence type="predicted"/>
<evidence type="ECO:0000313" key="2">
    <source>
        <dbReference type="EMBL" id="QOY91458.1"/>
    </source>
</evidence>